<sequence>MQMTVVYILAILGTLSITIPVTQAVNCNNIVPACNGGSISGKTSCPCRGQTGPCDLWTCPGNNAKAMACGQLETGCAFLD</sequence>
<feature type="signal peptide" evidence="1">
    <location>
        <begin position="1"/>
        <end position="24"/>
    </location>
</feature>
<dbReference type="Proteomes" id="UP000235392">
    <property type="component" value="Unassembled WGS sequence"/>
</dbReference>
<feature type="chain" id="PRO_5014989094" evidence="1">
    <location>
        <begin position="25"/>
        <end position="80"/>
    </location>
</feature>
<comment type="caution">
    <text evidence="2">The sequence shown here is derived from an EMBL/GenBank/DDBJ whole genome shotgun (WGS) entry which is preliminary data.</text>
</comment>
<accession>A0A2N5UPA7</accession>
<gene>
    <name evidence="2" type="ORF">PCASD_07994</name>
</gene>
<evidence type="ECO:0000256" key="1">
    <source>
        <dbReference type="SAM" id="SignalP"/>
    </source>
</evidence>
<dbReference type="AlphaFoldDB" id="A0A2N5UPA7"/>
<reference evidence="2 3" key="1">
    <citation type="submission" date="2017-11" db="EMBL/GenBank/DDBJ databases">
        <title>De novo assembly and phasing of dikaryotic genomes from two isolates of Puccinia coronata f. sp. avenae, the causal agent of oat crown rust.</title>
        <authorList>
            <person name="Miller M.E."/>
            <person name="Zhang Y."/>
            <person name="Omidvar V."/>
            <person name="Sperschneider J."/>
            <person name="Schwessinger B."/>
            <person name="Raley C."/>
            <person name="Palmer J.M."/>
            <person name="Garnica D."/>
            <person name="Upadhyaya N."/>
            <person name="Rathjen J."/>
            <person name="Taylor J.M."/>
            <person name="Park R.F."/>
            <person name="Dodds P.N."/>
            <person name="Hirsch C.D."/>
            <person name="Kianian S.F."/>
            <person name="Figueroa M."/>
        </authorList>
    </citation>
    <scope>NUCLEOTIDE SEQUENCE [LARGE SCALE GENOMIC DNA]</scope>
    <source>
        <strain evidence="2">12SD80</strain>
    </source>
</reference>
<evidence type="ECO:0000313" key="2">
    <source>
        <dbReference type="EMBL" id="PLW39467.1"/>
    </source>
</evidence>
<dbReference type="EMBL" id="PGCI01000115">
    <property type="protein sequence ID" value="PLW39467.1"/>
    <property type="molecule type" value="Genomic_DNA"/>
</dbReference>
<protein>
    <submittedName>
        <fullName evidence="2">Uncharacterized protein</fullName>
    </submittedName>
</protein>
<proteinExistence type="predicted"/>
<keyword evidence="1" id="KW-0732">Signal</keyword>
<name>A0A2N5UPA7_9BASI</name>
<organism evidence="2 3">
    <name type="scientific">Puccinia coronata f. sp. avenae</name>
    <dbReference type="NCBI Taxonomy" id="200324"/>
    <lineage>
        <taxon>Eukaryota</taxon>
        <taxon>Fungi</taxon>
        <taxon>Dikarya</taxon>
        <taxon>Basidiomycota</taxon>
        <taxon>Pucciniomycotina</taxon>
        <taxon>Pucciniomycetes</taxon>
        <taxon>Pucciniales</taxon>
        <taxon>Pucciniaceae</taxon>
        <taxon>Puccinia</taxon>
    </lineage>
</organism>
<evidence type="ECO:0000313" key="3">
    <source>
        <dbReference type="Proteomes" id="UP000235392"/>
    </source>
</evidence>